<sequence>MYDTSMKESASFKSGSSGGSTSTKVNEKKTGSGWDAFEEFVKDADVDKPNKSELKMYLEEGRLKGYEGTNFNVLDWWNIHKLKNSRRTHLVRYYCLPEKKTDLR</sequence>
<comment type="caution">
    <text evidence="2">The sequence shown here is derived from an EMBL/GenBank/DDBJ whole genome shotgun (WGS) entry which is preliminary data.</text>
</comment>
<accession>A0AAD8NZI8</accession>
<feature type="compositionally biased region" description="Low complexity" evidence="1">
    <location>
        <begin position="7"/>
        <end position="24"/>
    </location>
</feature>
<dbReference type="EMBL" id="JAUHHV010000004">
    <property type="protein sequence ID" value="KAK1426586.1"/>
    <property type="molecule type" value="Genomic_DNA"/>
</dbReference>
<dbReference type="AlphaFoldDB" id="A0AAD8NZI8"/>
<organism evidence="2 3">
    <name type="scientific">Tagetes erecta</name>
    <name type="common">African marigold</name>
    <dbReference type="NCBI Taxonomy" id="13708"/>
    <lineage>
        <taxon>Eukaryota</taxon>
        <taxon>Viridiplantae</taxon>
        <taxon>Streptophyta</taxon>
        <taxon>Embryophyta</taxon>
        <taxon>Tracheophyta</taxon>
        <taxon>Spermatophyta</taxon>
        <taxon>Magnoliopsida</taxon>
        <taxon>eudicotyledons</taxon>
        <taxon>Gunneridae</taxon>
        <taxon>Pentapetalae</taxon>
        <taxon>asterids</taxon>
        <taxon>campanulids</taxon>
        <taxon>Asterales</taxon>
        <taxon>Asteraceae</taxon>
        <taxon>Asteroideae</taxon>
        <taxon>Heliantheae alliance</taxon>
        <taxon>Tageteae</taxon>
        <taxon>Tagetes</taxon>
    </lineage>
</organism>
<protein>
    <submittedName>
        <fullName evidence="2">Uncharacterized protein</fullName>
    </submittedName>
</protein>
<evidence type="ECO:0000313" key="2">
    <source>
        <dbReference type="EMBL" id="KAK1426586.1"/>
    </source>
</evidence>
<dbReference type="Proteomes" id="UP001229421">
    <property type="component" value="Unassembled WGS sequence"/>
</dbReference>
<proteinExistence type="predicted"/>
<evidence type="ECO:0000256" key="1">
    <source>
        <dbReference type="SAM" id="MobiDB-lite"/>
    </source>
</evidence>
<reference evidence="2" key="1">
    <citation type="journal article" date="2023" name="bioRxiv">
        <title>Improved chromosome-level genome assembly for marigold (Tagetes erecta).</title>
        <authorList>
            <person name="Jiang F."/>
            <person name="Yuan L."/>
            <person name="Wang S."/>
            <person name="Wang H."/>
            <person name="Xu D."/>
            <person name="Wang A."/>
            <person name="Fan W."/>
        </authorList>
    </citation>
    <scope>NUCLEOTIDE SEQUENCE</scope>
    <source>
        <strain evidence="2">WSJ</strain>
        <tissue evidence="2">Leaf</tissue>
    </source>
</reference>
<name>A0AAD8NZI8_TARER</name>
<evidence type="ECO:0000313" key="3">
    <source>
        <dbReference type="Proteomes" id="UP001229421"/>
    </source>
</evidence>
<keyword evidence="3" id="KW-1185">Reference proteome</keyword>
<feature type="region of interest" description="Disordered" evidence="1">
    <location>
        <begin position="1"/>
        <end position="29"/>
    </location>
</feature>
<gene>
    <name evidence="2" type="ORF">QVD17_15262</name>
</gene>